<evidence type="ECO:0000313" key="4">
    <source>
        <dbReference type="Proteomes" id="UP000199700"/>
    </source>
</evidence>
<sequence>MNVPPEPRNKKPQQPSYKRKRQRKRQQWMLPAAGLATLLAVTGCAGPGVDSDDVTLKFAEGFSASHPIAANGSMYFLDRLREEGPDVGISVEFYPSSQLGSFEDVPTMLSSGIADISDVVPAYLSAQLPLSSAFDLPGYTTDSCVGAAAVSRSVAEGSTAREQEIEQLGVRPLWSVLLTGYELMTSEPTTDPHGRQGAILRSPGGAVDRVVDAMGAAGVSMPLGDMYEAASRGTVDGTVASPTSMAPYKLAEVLPNSTIGAELGSVAVLYSISEQQWSELNDEQRVVVTEAAEATEQNLCAKLNELLPEAQDQMEKDGTTLHRLTPDQKSEWAQEVSMPARENWRSDLTDMGLPAEAVLEEWEAALRKEESADE</sequence>
<evidence type="ECO:0000256" key="1">
    <source>
        <dbReference type="ARBA" id="ARBA00022729"/>
    </source>
</evidence>
<keyword evidence="4" id="KW-1185">Reference proteome</keyword>
<dbReference type="Pfam" id="PF03480">
    <property type="entry name" value="DctP"/>
    <property type="match status" value="1"/>
</dbReference>
<dbReference type="RefSeq" id="WP_157691420.1">
    <property type="nucleotide sequence ID" value="NZ_LT629739.1"/>
</dbReference>
<proteinExistence type="predicted"/>
<reference evidence="3" key="1">
    <citation type="submission" date="2016-10" db="EMBL/GenBank/DDBJ databases">
        <authorList>
            <person name="Varghese N."/>
            <person name="Submissions S."/>
        </authorList>
    </citation>
    <scope>NUCLEOTIDE SEQUENCE [LARGE SCALE GENOMIC DNA]</scope>
    <source>
        <strain evidence="3">DSM 22082</strain>
    </source>
</reference>
<dbReference type="InterPro" id="IPR018389">
    <property type="entry name" value="DctP_fam"/>
</dbReference>
<dbReference type="Gene3D" id="3.40.190.170">
    <property type="entry name" value="Bacterial extracellular solute-binding protein, family 7"/>
    <property type="match status" value="1"/>
</dbReference>
<dbReference type="GO" id="GO:0055085">
    <property type="term" value="P:transmembrane transport"/>
    <property type="evidence" value="ECO:0007669"/>
    <property type="project" value="InterPro"/>
</dbReference>
<accession>A0A1H1SSL3</accession>
<dbReference type="Proteomes" id="UP000199700">
    <property type="component" value="Chromosome"/>
</dbReference>
<dbReference type="AlphaFoldDB" id="A0A1H1SSL3"/>
<evidence type="ECO:0000313" key="3">
    <source>
        <dbReference type="EMBL" id="SDS50972.1"/>
    </source>
</evidence>
<dbReference type="EMBL" id="LT629739">
    <property type="protein sequence ID" value="SDS50972.1"/>
    <property type="molecule type" value="Genomic_DNA"/>
</dbReference>
<dbReference type="STRING" id="629680.SAMN04489751_2179"/>
<keyword evidence="1" id="KW-0732">Signal</keyword>
<feature type="region of interest" description="Disordered" evidence="2">
    <location>
        <begin position="1"/>
        <end position="24"/>
    </location>
</feature>
<protein>
    <submittedName>
        <fullName evidence="3">TRAP-type C4-dicarboxylate transport system, substrate-binding protein</fullName>
    </submittedName>
</protein>
<evidence type="ECO:0000256" key="2">
    <source>
        <dbReference type="SAM" id="MobiDB-lite"/>
    </source>
</evidence>
<dbReference type="OrthoDB" id="9815946at2"/>
<dbReference type="NCBIfam" id="NF037995">
    <property type="entry name" value="TRAP_S1"/>
    <property type="match status" value="1"/>
</dbReference>
<dbReference type="InterPro" id="IPR038404">
    <property type="entry name" value="TRAP_DctP_sf"/>
</dbReference>
<dbReference type="PANTHER" id="PTHR33376:SF15">
    <property type="entry name" value="BLL6794 PROTEIN"/>
    <property type="match status" value="1"/>
</dbReference>
<name>A0A1H1SSL3_BRESA</name>
<gene>
    <name evidence="3" type="ORF">SAMN04489751_2179</name>
</gene>
<organism evidence="3 4">
    <name type="scientific">Brevibacterium sandarakinum</name>
    <dbReference type="NCBI Taxonomy" id="629680"/>
    <lineage>
        <taxon>Bacteria</taxon>
        <taxon>Bacillati</taxon>
        <taxon>Actinomycetota</taxon>
        <taxon>Actinomycetes</taxon>
        <taxon>Micrococcales</taxon>
        <taxon>Brevibacteriaceae</taxon>
        <taxon>Brevibacterium</taxon>
    </lineage>
</organism>
<dbReference type="PANTHER" id="PTHR33376">
    <property type="match status" value="1"/>
</dbReference>